<proteinExistence type="predicted"/>
<organism evidence="1 2">
    <name type="scientific">Holothuria leucospilota</name>
    <name type="common">Black long sea cucumber</name>
    <name type="synonym">Mertensiothuria leucospilota</name>
    <dbReference type="NCBI Taxonomy" id="206669"/>
    <lineage>
        <taxon>Eukaryota</taxon>
        <taxon>Metazoa</taxon>
        <taxon>Echinodermata</taxon>
        <taxon>Eleutherozoa</taxon>
        <taxon>Echinozoa</taxon>
        <taxon>Holothuroidea</taxon>
        <taxon>Aspidochirotacea</taxon>
        <taxon>Aspidochirotida</taxon>
        <taxon>Holothuriidae</taxon>
        <taxon>Holothuria</taxon>
    </lineage>
</organism>
<dbReference type="AlphaFoldDB" id="A0A9Q0YA26"/>
<dbReference type="InterPro" id="IPR027417">
    <property type="entry name" value="P-loop_NTPase"/>
</dbReference>
<keyword evidence="2" id="KW-1185">Reference proteome</keyword>
<dbReference type="Proteomes" id="UP001152320">
    <property type="component" value="Unassembled WGS sequence"/>
</dbReference>
<dbReference type="InterPro" id="IPR051055">
    <property type="entry name" value="PIF1_helicase"/>
</dbReference>
<protein>
    <recommendedName>
        <fullName evidence="3">DNA helicase</fullName>
    </recommendedName>
</protein>
<evidence type="ECO:0000313" key="1">
    <source>
        <dbReference type="EMBL" id="KAJ8018793.1"/>
    </source>
</evidence>
<comment type="caution">
    <text evidence="1">The sequence shown here is derived from an EMBL/GenBank/DDBJ whole genome shotgun (WGS) entry which is preliminary data.</text>
</comment>
<sequence length="66" mass="7654">MVDHNMLHYIHGRLQQMMKANHSTNFGNVSILAVGDFYQLPPVKGKPLHKQDAGSLRDLWNLFKFF</sequence>
<dbReference type="PANTHER" id="PTHR47642">
    <property type="entry name" value="ATP-DEPENDENT DNA HELICASE"/>
    <property type="match status" value="1"/>
</dbReference>
<dbReference type="EMBL" id="JAIZAY010000188">
    <property type="protein sequence ID" value="KAJ8018793.1"/>
    <property type="molecule type" value="Genomic_DNA"/>
</dbReference>
<reference evidence="1" key="1">
    <citation type="submission" date="2021-10" db="EMBL/GenBank/DDBJ databases">
        <title>Tropical sea cucumber genome reveals ecological adaptation and Cuvierian tubules defense mechanism.</title>
        <authorList>
            <person name="Chen T."/>
        </authorList>
    </citation>
    <scope>NUCLEOTIDE SEQUENCE</scope>
    <source>
        <strain evidence="1">Nanhai2018</strain>
        <tissue evidence="1">Muscle</tissue>
    </source>
</reference>
<dbReference type="Gene3D" id="3.40.50.300">
    <property type="entry name" value="P-loop containing nucleotide triphosphate hydrolases"/>
    <property type="match status" value="1"/>
</dbReference>
<accession>A0A9Q0YA26</accession>
<dbReference type="PANTHER" id="PTHR47642:SF5">
    <property type="entry name" value="ATP-DEPENDENT DNA HELICASE"/>
    <property type="match status" value="1"/>
</dbReference>
<evidence type="ECO:0008006" key="3">
    <source>
        <dbReference type="Google" id="ProtNLM"/>
    </source>
</evidence>
<evidence type="ECO:0000313" key="2">
    <source>
        <dbReference type="Proteomes" id="UP001152320"/>
    </source>
</evidence>
<gene>
    <name evidence="1" type="ORF">HOLleu_43023</name>
</gene>
<dbReference type="OrthoDB" id="10046327at2759"/>
<name>A0A9Q0YA26_HOLLE</name>